<reference evidence="1 2" key="1">
    <citation type="submission" date="2024-03" db="EMBL/GenBank/DDBJ databases">
        <authorList>
            <person name="Martinez-Hernandez J."/>
        </authorList>
    </citation>
    <scope>NUCLEOTIDE SEQUENCE [LARGE SCALE GENOMIC DNA]</scope>
</reference>
<accession>A0AAV1WMP5</accession>
<dbReference type="AlphaFoldDB" id="A0AAV1WMP5"/>
<comment type="caution">
    <text evidence="1">The sequence shown here is derived from an EMBL/GenBank/DDBJ whole genome shotgun (WGS) entry which is preliminary data.</text>
</comment>
<gene>
    <name evidence="1" type="ORF">LLUT_LOCUS11746</name>
</gene>
<name>A0AAV1WMP5_LUPLU</name>
<organism evidence="1 2">
    <name type="scientific">Lupinus luteus</name>
    <name type="common">European yellow lupine</name>
    <dbReference type="NCBI Taxonomy" id="3873"/>
    <lineage>
        <taxon>Eukaryota</taxon>
        <taxon>Viridiplantae</taxon>
        <taxon>Streptophyta</taxon>
        <taxon>Embryophyta</taxon>
        <taxon>Tracheophyta</taxon>
        <taxon>Spermatophyta</taxon>
        <taxon>Magnoliopsida</taxon>
        <taxon>eudicotyledons</taxon>
        <taxon>Gunneridae</taxon>
        <taxon>Pentapetalae</taxon>
        <taxon>rosids</taxon>
        <taxon>fabids</taxon>
        <taxon>Fabales</taxon>
        <taxon>Fabaceae</taxon>
        <taxon>Papilionoideae</taxon>
        <taxon>50 kb inversion clade</taxon>
        <taxon>genistoids sensu lato</taxon>
        <taxon>core genistoids</taxon>
        <taxon>Genisteae</taxon>
        <taxon>Lupinus</taxon>
    </lineage>
</organism>
<evidence type="ECO:0000313" key="1">
    <source>
        <dbReference type="EMBL" id="CAL0310686.1"/>
    </source>
</evidence>
<dbReference type="EMBL" id="CAXHTB010000008">
    <property type="protein sequence ID" value="CAL0310686.1"/>
    <property type="molecule type" value="Genomic_DNA"/>
</dbReference>
<keyword evidence="2" id="KW-1185">Reference proteome</keyword>
<dbReference type="Proteomes" id="UP001497480">
    <property type="component" value="Unassembled WGS sequence"/>
</dbReference>
<protein>
    <submittedName>
        <fullName evidence="1">Uncharacterized protein</fullName>
    </submittedName>
</protein>
<proteinExistence type="predicted"/>
<evidence type="ECO:0000313" key="2">
    <source>
        <dbReference type="Proteomes" id="UP001497480"/>
    </source>
</evidence>
<sequence>MKPRTRPDLTPKLHFVGFSFRLYFLSRSNSFLRFSMCSPSDLDLHIISST</sequence>